<evidence type="ECO:0000313" key="1">
    <source>
        <dbReference type="EMBL" id="QBK90472.1"/>
    </source>
</evidence>
<protein>
    <submittedName>
        <fullName evidence="1">Uncharacterized protein</fullName>
    </submittedName>
</protein>
<organism evidence="1">
    <name type="scientific">Pithovirus LCPAC103</name>
    <dbReference type="NCBI Taxonomy" id="2506588"/>
    <lineage>
        <taxon>Viruses</taxon>
        <taxon>Pithoviruses</taxon>
    </lineage>
</organism>
<accession>A0A481Z4X8</accession>
<gene>
    <name evidence="1" type="ORF">LCPAC103_01530</name>
</gene>
<sequence length="266" mass="30719">MQTVDRSVRVAGEAVRQALATRKAYTTDDINFVVTSLTADAEETITIEVIARFCIRTYVYSNTGRYSFSFNAILRKTVEIKSAGGIRMLAMLAETEAFPELYKNELLTTHERAKIITMINREYLSTVNMLNMAISKTDDRLTLFGQLKSEHHYKTKLVVKTEHYSEVKPCLYNTAYKYVMMQELAGVDLGFSGPISSMPPKTIFVKGEVEHELEIREVDYLYFIMQLAKESPIIRDIRLRGDIMEFMSRKYASEIKLCKYWRHNPI</sequence>
<name>A0A481Z4X8_9VIRU</name>
<reference evidence="1" key="1">
    <citation type="journal article" date="2019" name="MBio">
        <title>Virus Genomes from Deep Sea Sediments Expand the Ocean Megavirome and Support Independent Origins of Viral Gigantism.</title>
        <authorList>
            <person name="Backstrom D."/>
            <person name="Yutin N."/>
            <person name="Jorgensen S.L."/>
            <person name="Dharamshi J."/>
            <person name="Homa F."/>
            <person name="Zaremba-Niedwiedzka K."/>
            <person name="Spang A."/>
            <person name="Wolf Y.I."/>
            <person name="Koonin E.V."/>
            <person name="Ettema T.J."/>
        </authorList>
    </citation>
    <scope>NUCLEOTIDE SEQUENCE</scope>
</reference>
<dbReference type="EMBL" id="MK500488">
    <property type="protein sequence ID" value="QBK90472.1"/>
    <property type="molecule type" value="Genomic_DNA"/>
</dbReference>
<proteinExistence type="predicted"/>